<dbReference type="InterPro" id="IPR016064">
    <property type="entry name" value="NAD/diacylglycerol_kinase_sf"/>
</dbReference>
<dbReference type="SMART" id="SM00046">
    <property type="entry name" value="DAGKc"/>
    <property type="match status" value="1"/>
</dbReference>
<sequence length="290" mass="31974">MLKQALLIVNPASGNHDNKSELIDSITKNTTGYKVTQWNTTGKDDDQKINKLLDKEDFDLIMVAGGDGTISLVASQMLGLNTPLLPIPLGSANGLCACLGIQNLEDSITALNAKKTIQMDILRVNGEICLHLCDFGFNAALVKKFEENEERGMISYFKSSLTQIFENNKFSFNLELNGESLNQNAKMLVIANGDRFGTGVKINPLGKMDDGKFEVVVLNPDSIKDWTALILAFIKEDLSGLDFVEVFQTNRVHITNLKDAVCHVDGEVIDDQKTVLIELIDKSINFFSNV</sequence>
<protein>
    <submittedName>
        <fullName evidence="6">NAD(+)/NADH kinase</fullName>
    </submittedName>
</protein>
<keyword evidence="1" id="KW-0808">Transferase</keyword>
<dbReference type="InterPro" id="IPR045540">
    <property type="entry name" value="YegS/DAGK_C"/>
</dbReference>
<evidence type="ECO:0000256" key="2">
    <source>
        <dbReference type="ARBA" id="ARBA00022741"/>
    </source>
</evidence>
<dbReference type="RefSeq" id="WP_241349977.1">
    <property type="nucleotide sequence ID" value="NZ_JAKZGP010000085.1"/>
</dbReference>
<evidence type="ECO:0000256" key="4">
    <source>
        <dbReference type="ARBA" id="ARBA00022840"/>
    </source>
</evidence>
<evidence type="ECO:0000313" key="7">
    <source>
        <dbReference type="Proteomes" id="UP001165489"/>
    </source>
</evidence>
<comment type="caution">
    <text evidence="6">The sequence shown here is derived from an EMBL/GenBank/DDBJ whole genome shotgun (WGS) entry which is preliminary data.</text>
</comment>
<dbReference type="PANTHER" id="PTHR12358">
    <property type="entry name" value="SPHINGOSINE KINASE"/>
    <property type="match status" value="1"/>
</dbReference>
<evidence type="ECO:0000256" key="3">
    <source>
        <dbReference type="ARBA" id="ARBA00022777"/>
    </source>
</evidence>
<gene>
    <name evidence="6" type="ORF">MM239_19310</name>
</gene>
<feature type="domain" description="DAGKc" evidence="5">
    <location>
        <begin position="1"/>
        <end position="128"/>
    </location>
</feature>
<dbReference type="Proteomes" id="UP001165489">
    <property type="component" value="Unassembled WGS sequence"/>
</dbReference>
<keyword evidence="4" id="KW-0067">ATP-binding</keyword>
<dbReference type="PANTHER" id="PTHR12358:SF54">
    <property type="entry name" value="SPHINGOSINE KINASE RELATED PROTEIN"/>
    <property type="match status" value="1"/>
</dbReference>
<dbReference type="SUPFAM" id="SSF111331">
    <property type="entry name" value="NAD kinase/diacylglycerol kinase-like"/>
    <property type="match status" value="1"/>
</dbReference>
<dbReference type="Gene3D" id="3.40.50.10330">
    <property type="entry name" value="Probable inorganic polyphosphate/atp-NAD kinase, domain 1"/>
    <property type="match status" value="1"/>
</dbReference>
<dbReference type="Gene3D" id="2.60.200.40">
    <property type="match status" value="1"/>
</dbReference>
<proteinExistence type="predicted"/>
<name>A0ABS9V555_9BACT</name>
<dbReference type="Pfam" id="PF00781">
    <property type="entry name" value="DAGK_cat"/>
    <property type="match status" value="1"/>
</dbReference>
<dbReference type="EMBL" id="JAKZGP010000085">
    <property type="protein sequence ID" value="MCH7411545.1"/>
    <property type="molecule type" value="Genomic_DNA"/>
</dbReference>
<keyword evidence="3 6" id="KW-0418">Kinase</keyword>
<reference evidence="6" key="1">
    <citation type="submission" date="2022-03" db="EMBL/GenBank/DDBJ databases">
        <title>De novo assembled genomes of Belliella spp. (Cyclobacteriaceae) strains.</title>
        <authorList>
            <person name="Szabo A."/>
            <person name="Korponai K."/>
            <person name="Felfoldi T."/>
        </authorList>
    </citation>
    <scope>NUCLEOTIDE SEQUENCE</scope>
    <source>
        <strain evidence="6">DSM 111904</strain>
    </source>
</reference>
<evidence type="ECO:0000259" key="5">
    <source>
        <dbReference type="PROSITE" id="PS50146"/>
    </source>
</evidence>
<keyword evidence="2" id="KW-0547">Nucleotide-binding</keyword>
<accession>A0ABS9V555</accession>
<organism evidence="6 7">
    <name type="scientific">Belliella filtrata</name>
    <dbReference type="NCBI Taxonomy" id="2923435"/>
    <lineage>
        <taxon>Bacteria</taxon>
        <taxon>Pseudomonadati</taxon>
        <taxon>Bacteroidota</taxon>
        <taxon>Cytophagia</taxon>
        <taxon>Cytophagales</taxon>
        <taxon>Cyclobacteriaceae</taxon>
        <taxon>Belliella</taxon>
    </lineage>
</organism>
<keyword evidence="7" id="KW-1185">Reference proteome</keyword>
<dbReference type="GO" id="GO:0016301">
    <property type="term" value="F:kinase activity"/>
    <property type="evidence" value="ECO:0007669"/>
    <property type="project" value="UniProtKB-KW"/>
</dbReference>
<dbReference type="InterPro" id="IPR017438">
    <property type="entry name" value="ATP-NAD_kinase_N"/>
</dbReference>
<dbReference type="PROSITE" id="PS50146">
    <property type="entry name" value="DAGK"/>
    <property type="match status" value="1"/>
</dbReference>
<evidence type="ECO:0000313" key="6">
    <source>
        <dbReference type="EMBL" id="MCH7411545.1"/>
    </source>
</evidence>
<evidence type="ECO:0000256" key="1">
    <source>
        <dbReference type="ARBA" id="ARBA00022679"/>
    </source>
</evidence>
<dbReference type="InterPro" id="IPR050187">
    <property type="entry name" value="Lipid_Phosphate_FormReg"/>
</dbReference>
<dbReference type="InterPro" id="IPR001206">
    <property type="entry name" value="Diacylglycerol_kinase_cat_dom"/>
</dbReference>
<dbReference type="Pfam" id="PF19279">
    <property type="entry name" value="YegS_C"/>
    <property type="match status" value="1"/>
</dbReference>